<geneLocation type="plasmid" evidence="1 2">
    <name>unnamed1</name>
</geneLocation>
<dbReference type="KEGG" id="mdx:BTO20_36600"/>
<protein>
    <submittedName>
        <fullName evidence="1">Uncharacterized protein</fullName>
    </submittedName>
</protein>
<dbReference type="EMBL" id="CP020810">
    <property type="protein sequence ID" value="ART74184.1"/>
    <property type="molecule type" value="Genomic_DNA"/>
</dbReference>
<gene>
    <name evidence="1" type="ORF">BTO20_36600</name>
</gene>
<evidence type="ECO:0000313" key="2">
    <source>
        <dbReference type="Proteomes" id="UP000195331"/>
    </source>
</evidence>
<accession>A0A1Y0CGJ5</accession>
<keyword evidence="2" id="KW-1185">Reference proteome</keyword>
<reference evidence="1 2" key="1">
    <citation type="submission" date="2017-04" db="EMBL/GenBank/DDBJ databases">
        <title>Whole Genome Sequence of 1,4-Dioxane Degrading Bacterium Mycobacterium dioxanotrophicus PH-06.</title>
        <authorList>
            <person name="He Y."/>
        </authorList>
    </citation>
    <scope>NUCLEOTIDE SEQUENCE [LARGE SCALE GENOMIC DNA]</scope>
    <source>
        <strain evidence="1 2">PH-06</strain>
        <plasmid evidence="1 2">unnamed1</plasmid>
    </source>
</reference>
<evidence type="ECO:0000313" key="1">
    <source>
        <dbReference type="EMBL" id="ART74184.1"/>
    </source>
</evidence>
<proteinExistence type="predicted"/>
<sequence>MAGVISTPNMAFYFPDETVKTLNDRWDDWVARGATVVTKKDQSEDTPGVLFELLRTDIRFTPALTAEVAIAEPRLHREQTAASGTLMFYPCLSWQWPMVLGARFRQEPDVLWAIPRELTVADFELV</sequence>
<name>A0A1Y0CGJ5_9MYCO</name>
<keyword evidence="1" id="KW-0614">Plasmid</keyword>
<dbReference type="Proteomes" id="UP000195331">
    <property type="component" value="Plasmid unnamed1"/>
</dbReference>
<dbReference type="OrthoDB" id="4731919at2"/>
<dbReference type="AlphaFoldDB" id="A0A1Y0CGJ5"/>
<organism evidence="1 2">
    <name type="scientific">Mycobacterium dioxanotrophicus</name>
    <dbReference type="NCBI Taxonomy" id="482462"/>
    <lineage>
        <taxon>Bacteria</taxon>
        <taxon>Bacillati</taxon>
        <taxon>Actinomycetota</taxon>
        <taxon>Actinomycetes</taxon>
        <taxon>Mycobacteriales</taxon>
        <taxon>Mycobacteriaceae</taxon>
        <taxon>Mycobacterium</taxon>
    </lineage>
</organism>